<evidence type="ECO:0000256" key="2">
    <source>
        <dbReference type="SAM" id="Phobius"/>
    </source>
</evidence>
<keyword evidence="2" id="KW-0812">Transmembrane</keyword>
<keyword evidence="2" id="KW-0472">Membrane</keyword>
<reference evidence="3" key="2">
    <citation type="submission" date="2023-05" db="EMBL/GenBank/DDBJ databases">
        <authorList>
            <person name="Fouks B."/>
        </authorList>
    </citation>
    <scope>NUCLEOTIDE SEQUENCE</scope>
    <source>
        <strain evidence="3">Stay&amp;Tobe</strain>
        <tissue evidence="3">Testes</tissue>
    </source>
</reference>
<proteinExistence type="inferred from homology"/>
<evidence type="ECO:0000313" key="3">
    <source>
        <dbReference type="EMBL" id="KAJ9597244.1"/>
    </source>
</evidence>
<organism evidence="3 4">
    <name type="scientific">Diploptera punctata</name>
    <name type="common">Pacific beetle cockroach</name>
    <dbReference type="NCBI Taxonomy" id="6984"/>
    <lineage>
        <taxon>Eukaryota</taxon>
        <taxon>Metazoa</taxon>
        <taxon>Ecdysozoa</taxon>
        <taxon>Arthropoda</taxon>
        <taxon>Hexapoda</taxon>
        <taxon>Insecta</taxon>
        <taxon>Pterygota</taxon>
        <taxon>Neoptera</taxon>
        <taxon>Polyneoptera</taxon>
        <taxon>Dictyoptera</taxon>
        <taxon>Blattodea</taxon>
        <taxon>Blaberoidea</taxon>
        <taxon>Blaberidae</taxon>
        <taxon>Diplopterinae</taxon>
        <taxon>Diploptera</taxon>
    </lineage>
</organism>
<comment type="caution">
    <text evidence="3">The sequence shown here is derived from an EMBL/GenBank/DDBJ whole genome shotgun (WGS) entry which is preliminary data.</text>
</comment>
<dbReference type="PANTHER" id="PTHR46145">
    <property type="entry name" value="HEPARANASE"/>
    <property type="match status" value="1"/>
</dbReference>
<evidence type="ECO:0000313" key="4">
    <source>
        <dbReference type="Proteomes" id="UP001233999"/>
    </source>
</evidence>
<dbReference type="PANTHER" id="PTHR46145:SF4">
    <property type="entry name" value="HEPARANASE"/>
    <property type="match status" value="1"/>
</dbReference>
<feature type="transmembrane region" description="Helical" evidence="2">
    <location>
        <begin position="21"/>
        <end position="43"/>
    </location>
</feature>
<protein>
    <recommendedName>
        <fullName evidence="5">Heparanase</fullName>
    </recommendedName>
</protein>
<name>A0AAD8AE13_DIPPU</name>
<comment type="similarity">
    <text evidence="1">Belongs to the glycosyl hydrolase 79 family.</text>
</comment>
<dbReference type="GO" id="GO:0031012">
    <property type="term" value="C:extracellular matrix"/>
    <property type="evidence" value="ECO:0007669"/>
    <property type="project" value="TreeGrafter"/>
</dbReference>
<dbReference type="Pfam" id="PF03662">
    <property type="entry name" value="Glyco_hydro_79n"/>
    <property type="match status" value="1"/>
</dbReference>
<dbReference type="InterPro" id="IPR005199">
    <property type="entry name" value="Glyco_hydro_79"/>
</dbReference>
<dbReference type="InterPro" id="IPR017853">
    <property type="entry name" value="GH"/>
</dbReference>
<dbReference type="AlphaFoldDB" id="A0AAD8AE13"/>
<dbReference type="GO" id="GO:0016020">
    <property type="term" value="C:membrane"/>
    <property type="evidence" value="ECO:0007669"/>
    <property type="project" value="InterPro"/>
</dbReference>
<dbReference type="FunFam" id="3.20.20.80:FF:000024">
    <property type="entry name" value="Heparanase 2"/>
    <property type="match status" value="1"/>
</dbReference>
<dbReference type="EMBL" id="JASPKZ010001622">
    <property type="protein sequence ID" value="KAJ9597244.1"/>
    <property type="molecule type" value="Genomic_DNA"/>
</dbReference>
<keyword evidence="2" id="KW-1133">Transmembrane helix</keyword>
<dbReference type="Proteomes" id="UP001233999">
    <property type="component" value="Unassembled WGS sequence"/>
</dbReference>
<evidence type="ECO:0008006" key="5">
    <source>
        <dbReference type="Google" id="ProtNLM"/>
    </source>
</evidence>
<dbReference type="SUPFAM" id="SSF51445">
    <property type="entry name" value="(Trans)glycosidases"/>
    <property type="match status" value="1"/>
</dbReference>
<dbReference type="GO" id="GO:0016798">
    <property type="term" value="F:hydrolase activity, acting on glycosyl bonds"/>
    <property type="evidence" value="ECO:0007669"/>
    <property type="project" value="InterPro"/>
</dbReference>
<reference evidence="3" key="1">
    <citation type="journal article" date="2023" name="IScience">
        <title>Live-bearing cockroach genome reveals convergent evolutionary mechanisms linked to viviparity in insects and beyond.</title>
        <authorList>
            <person name="Fouks B."/>
            <person name="Harrison M.C."/>
            <person name="Mikhailova A.A."/>
            <person name="Marchal E."/>
            <person name="English S."/>
            <person name="Carruthers M."/>
            <person name="Jennings E.C."/>
            <person name="Chiamaka E.L."/>
            <person name="Frigard R.A."/>
            <person name="Pippel M."/>
            <person name="Attardo G.M."/>
            <person name="Benoit J.B."/>
            <person name="Bornberg-Bauer E."/>
            <person name="Tobe S.S."/>
        </authorList>
    </citation>
    <scope>NUCLEOTIDE SEQUENCE</scope>
    <source>
        <strain evidence="3">Stay&amp;Tobe</strain>
    </source>
</reference>
<dbReference type="Gene3D" id="3.20.20.80">
    <property type="entry name" value="Glycosidases"/>
    <property type="match status" value="1"/>
</dbReference>
<sequence length="492" mass="55383">MCGRQLLYKHDGKRQGNDTRLLVTIFVCLVGGVLVCVGFWHIAGTHTNAVYVTVLTKKVLQIVDEKFLSLGLDSSKICDGWVNRNIRSEKLVKLANMLSPGYLRVGGTLADRLVFVPDSDTRYSSLEEDLKEKCTPQNTSFFNMSASDWIGLNEFAQNAQLHLLFDLNVLLRTDSQWNDSNARVLLNFSDKRDYIINWQLGNEPNAFRHVFGISVPGETLGHDFNNLRELLDEYPRYKKSILIGPDVTRPVQRVSLEESPTLYLSEFLKVANSSINAISWHQYYVNGRKAKLSDFVKPHVLNILSWQISAIKASMSGVTLPMWLSETSSAYGGGAPKLSDRFVAGFMWLDKLGLAARMGVSVVIRQSLIGGNYALLDDLMNPLPDWWLSVLYKQLVGRGVLEVLGATEHVRIYSHCSRHENAVTLFGMNLSNLPSLITVSGLPTTSRVLTYILTCDVFSRLNMCCSMKRDCNLTQTDLCHHFNHKLRTLQNL</sequence>
<evidence type="ECO:0000256" key="1">
    <source>
        <dbReference type="ARBA" id="ARBA00009800"/>
    </source>
</evidence>
<accession>A0AAD8AE13</accession>
<gene>
    <name evidence="3" type="ORF">L9F63_011918</name>
</gene>
<dbReference type="GO" id="GO:0005615">
    <property type="term" value="C:extracellular space"/>
    <property type="evidence" value="ECO:0007669"/>
    <property type="project" value="TreeGrafter"/>
</dbReference>
<keyword evidence="4" id="KW-1185">Reference proteome</keyword>